<evidence type="ECO:0000313" key="4">
    <source>
        <dbReference type="EMBL" id="KAL3699121.1"/>
    </source>
</evidence>
<dbReference type="GO" id="GO:0031640">
    <property type="term" value="P:killing of cells of another organism"/>
    <property type="evidence" value="ECO:0007669"/>
    <property type="project" value="UniProtKB-KW"/>
</dbReference>
<proteinExistence type="predicted"/>
<accession>A0ABD3I736</accession>
<keyword evidence="1" id="KW-0929">Antimicrobial</keyword>
<dbReference type="InterPro" id="IPR023347">
    <property type="entry name" value="Lysozyme_dom_sf"/>
</dbReference>
<dbReference type="Gene3D" id="1.10.530.40">
    <property type="match status" value="1"/>
</dbReference>
<name>A0ABD3I736_9MARC</name>
<dbReference type="AlphaFoldDB" id="A0ABD3I736"/>
<feature type="chain" id="PRO_5044790347" evidence="3">
    <location>
        <begin position="21"/>
        <end position="220"/>
    </location>
</feature>
<reference evidence="4 5" key="1">
    <citation type="submission" date="2024-09" db="EMBL/GenBank/DDBJ databases">
        <title>Chromosome-scale assembly of Riccia sorocarpa.</title>
        <authorList>
            <person name="Paukszto L."/>
        </authorList>
    </citation>
    <scope>NUCLEOTIDE SEQUENCE [LARGE SCALE GENOMIC DNA]</scope>
    <source>
        <strain evidence="4">LP-2024</strain>
        <tissue evidence="4">Aerial parts of the thallus</tissue>
    </source>
</reference>
<evidence type="ECO:0000256" key="3">
    <source>
        <dbReference type="SAM" id="SignalP"/>
    </source>
</evidence>
<dbReference type="GO" id="GO:0003824">
    <property type="term" value="F:catalytic activity"/>
    <property type="evidence" value="ECO:0007669"/>
    <property type="project" value="UniProtKB-KW"/>
</dbReference>
<feature type="signal peptide" evidence="3">
    <location>
        <begin position="1"/>
        <end position="20"/>
    </location>
</feature>
<dbReference type="PANTHER" id="PTHR37406:SF1">
    <property type="entry name" value="T4-TYPE LYSOZYME 1-RELATED"/>
    <property type="match status" value="1"/>
</dbReference>
<keyword evidence="3" id="KW-0732">Signal</keyword>
<protein>
    <submittedName>
        <fullName evidence="4">Uncharacterized protein</fullName>
    </submittedName>
</protein>
<gene>
    <name evidence="4" type="ORF">R1sor_017143</name>
</gene>
<dbReference type="PANTHER" id="PTHR37406">
    <property type="entry name" value="T4-TYPE LYSOZYME 1-RELATED"/>
    <property type="match status" value="1"/>
</dbReference>
<evidence type="ECO:0000256" key="2">
    <source>
        <dbReference type="ARBA" id="ARBA00022638"/>
    </source>
</evidence>
<dbReference type="SUPFAM" id="SSF53955">
    <property type="entry name" value="Lysozyme-like"/>
    <property type="match status" value="1"/>
</dbReference>
<comment type="caution">
    <text evidence="4">The sequence shown here is derived from an EMBL/GenBank/DDBJ whole genome shotgun (WGS) entry which is preliminary data.</text>
</comment>
<evidence type="ECO:0000256" key="1">
    <source>
        <dbReference type="ARBA" id="ARBA00022529"/>
    </source>
</evidence>
<dbReference type="GO" id="GO:0042742">
    <property type="term" value="P:defense response to bacterium"/>
    <property type="evidence" value="ECO:0007669"/>
    <property type="project" value="UniProtKB-KW"/>
</dbReference>
<dbReference type="Proteomes" id="UP001633002">
    <property type="component" value="Unassembled WGS sequence"/>
</dbReference>
<sequence>MGRVSMSLLVLVALAAMVVSAPTMTAARSHHNIYRVRDEESDVFCVGHVVELLQWHEGRHQRAYDHEGGYRAVGAGYNLDDEKDNRRKELEEAGLDYDKVYNGETRLNQLQISGLLVLDAQRALRRAEKNIERLRDFCCSVRAVFAEIQHSVGSAKNFPRDDLNQVIEKAASRDWGSAADELQRTKWCSQQAGKYRNRCNDHLDLVDRGCQSAHQREGCY</sequence>
<evidence type="ECO:0000313" key="5">
    <source>
        <dbReference type="Proteomes" id="UP001633002"/>
    </source>
</evidence>
<organism evidence="4 5">
    <name type="scientific">Riccia sorocarpa</name>
    <dbReference type="NCBI Taxonomy" id="122646"/>
    <lineage>
        <taxon>Eukaryota</taxon>
        <taxon>Viridiplantae</taxon>
        <taxon>Streptophyta</taxon>
        <taxon>Embryophyta</taxon>
        <taxon>Marchantiophyta</taxon>
        <taxon>Marchantiopsida</taxon>
        <taxon>Marchantiidae</taxon>
        <taxon>Marchantiales</taxon>
        <taxon>Ricciaceae</taxon>
        <taxon>Riccia</taxon>
    </lineage>
</organism>
<keyword evidence="5" id="KW-1185">Reference proteome</keyword>
<dbReference type="InterPro" id="IPR052619">
    <property type="entry name" value="Phage_lysozyme-like"/>
</dbReference>
<dbReference type="EMBL" id="JBJQOH010000001">
    <property type="protein sequence ID" value="KAL3699121.1"/>
    <property type="molecule type" value="Genomic_DNA"/>
</dbReference>
<dbReference type="InterPro" id="IPR023346">
    <property type="entry name" value="Lysozyme-like_dom_sf"/>
</dbReference>
<keyword evidence="2" id="KW-0081">Bacteriolytic enzyme</keyword>